<dbReference type="EMBL" id="JBBWWR010000011">
    <property type="protein sequence ID" value="KAK8959500.1"/>
    <property type="molecule type" value="Genomic_DNA"/>
</dbReference>
<comment type="caution">
    <text evidence="2">The sequence shown here is derived from an EMBL/GenBank/DDBJ whole genome shotgun (WGS) entry which is preliminary data.</text>
</comment>
<organism evidence="2 3">
    <name type="scientific">Platanthera guangdongensis</name>
    <dbReference type="NCBI Taxonomy" id="2320717"/>
    <lineage>
        <taxon>Eukaryota</taxon>
        <taxon>Viridiplantae</taxon>
        <taxon>Streptophyta</taxon>
        <taxon>Embryophyta</taxon>
        <taxon>Tracheophyta</taxon>
        <taxon>Spermatophyta</taxon>
        <taxon>Magnoliopsida</taxon>
        <taxon>Liliopsida</taxon>
        <taxon>Asparagales</taxon>
        <taxon>Orchidaceae</taxon>
        <taxon>Orchidoideae</taxon>
        <taxon>Orchideae</taxon>
        <taxon>Orchidinae</taxon>
        <taxon>Platanthera</taxon>
    </lineage>
</organism>
<proteinExistence type="predicted"/>
<accession>A0ABR2M5R6</accession>
<feature type="region of interest" description="Disordered" evidence="1">
    <location>
        <begin position="63"/>
        <end position="83"/>
    </location>
</feature>
<reference evidence="2 3" key="1">
    <citation type="journal article" date="2022" name="Nat. Plants">
        <title>Genomes of leafy and leafless Platanthera orchids illuminate the evolution of mycoheterotrophy.</title>
        <authorList>
            <person name="Li M.H."/>
            <person name="Liu K.W."/>
            <person name="Li Z."/>
            <person name="Lu H.C."/>
            <person name="Ye Q.L."/>
            <person name="Zhang D."/>
            <person name="Wang J.Y."/>
            <person name="Li Y.F."/>
            <person name="Zhong Z.M."/>
            <person name="Liu X."/>
            <person name="Yu X."/>
            <person name="Liu D.K."/>
            <person name="Tu X.D."/>
            <person name="Liu B."/>
            <person name="Hao Y."/>
            <person name="Liao X.Y."/>
            <person name="Jiang Y.T."/>
            <person name="Sun W.H."/>
            <person name="Chen J."/>
            <person name="Chen Y.Q."/>
            <person name="Ai Y."/>
            <person name="Zhai J.W."/>
            <person name="Wu S.S."/>
            <person name="Zhou Z."/>
            <person name="Hsiao Y.Y."/>
            <person name="Wu W.L."/>
            <person name="Chen Y.Y."/>
            <person name="Lin Y.F."/>
            <person name="Hsu J.L."/>
            <person name="Li C.Y."/>
            <person name="Wang Z.W."/>
            <person name="Zhao X."/>
            <person name="Zhong W.Y."/>
            <person name="Ma X.K."/>
            <person name="Ma L."/>
            <person name="Huang J."/>
            <person name="Chen G.Z."/>
            <person name="Huang M.Z."/>
            <person name="Huang L."/>
            <person name="Peng D.H."/>
            <person name="Luo Y.B."/>
            <person name="Zou S.Q."/>
            <person name="Chen S.P."/>
            <person name="Lan S."/>
            <person name="Tsai W.C."/>
            <person name="Van de Peer Y."/>
            <person name="Liu Z.J."/>
        </authorList>
    </citation>
    <scope>NUCLEOTIDE SEQUENCE [LARGE SCALE GENOMIC DNA]</scope>
    <source>
        <strain evidence="2">Lor288</strain>
    </source>
</reference>
<evidence type="ECO:0000313" key="2">
    <source>
        <dbReference type="EMBL" id="KAK8959500.1"/>
    </source>
</evidence>
<keyword evidence="3" id="KW-1185">Reference proteome</keyword>
<dbReference type="Proteomes" id="UP001412067">
    <property type="component" value="Unassembled WGS sequence"/>
</dbReference>
<evidence type="ECO:0000313" key="3">
    <source>
        <dbReference type="Proteomes" id="UP001412067"/>
    </source>
</evidence>
<evidence type="ECO:0000256" key="1">
    <source>
        <dbReference type="SAM" id="MobiDB-lite"/>
    </source>
</evidence>
<feature type="region of interest" description="Disordered" evidence="1">
    <location>
        <begin position="27"/>
        <end position="51"/>
    </location>
</feature>
<gene>
    <name evidence="2" type="ORF">KSP40_PGU008701</name>
</gene>
<name>A0ABR2M5R6_9ASPA</name>
<protein>
    <submittedName>
        <fullName evidence="2">Uncharacterized protein</fullName>
    </submittedName>
</protein>
<sequence length="138" mass="15240">MALVKAQEIVSSDPVVVYRLVVGRRKEDSDWKGSAVTENEGGDDGGNNIAQYGRLQPTTLFSTITRRPSPPARRKSSARVADWKARREGAEGGVLPVVFFSASEENTAWATQRCREERKIKELQWSGSASFGGRGREK</sequence>